<organism evidence="2 3">
    <name type="scientific">Burkholderia plantarii</name>
    <dbReference type="NCBI Taxonomy" id="41899"/>
    <lineage>
        <taxon>Bacteria</taxon>
        <taxon>Pseudomonadati</taxon>
        <taxon>Pseudomonadota</taxon>
        <taxon>Betaproteobacteria</taxon>
        <taxon>Burkholderiales</taxon>
        <taxon>Burkholderiaceae</taxon>
        <taxon>Burkholderia</taxon>
    </lineage>
</organism>
<sequence>MAELTPQERLQPSLLDRLTDLAPAEPEESREQRVITAARLRECVTRDIAALLNCTRQWEDEALAGLDQVGDSVLNYGIPDLAGSALSGIDAGELQSRIRAALLDFEPRLIADTVQVTVSADASRMDGRALSFRIDAEMWAQPMPLGLYLRTDLDLETGEFRVSSLLG</sequence>
<dbReference type="EMBL" id="CP002581">
    <property type="protein sequence ID" value="AJK48381.1"/>
    <property type="molecule type" value="Genomic_DNA"/>
</dbReference>
<dbReference type="RefSeq" id="WP_042627032.1">
    <property type="nucleotide sequence ID" value="NZ_BSTO01000012.1"/>
</dbReference>
<dbReference type="InterPro" id="IPR007048">
    <property type="entry name" value="IraD/Gp25-like"/>
</dbReference>
<dbReference type="OrthoDB" id="119583at2"/>
<reference evidence="3" key="1">
    <citation type="submission" date="2011-03" db="EMBL/GenBank/DDBJ databases">
        <authorList>
            <person name="Voget S."/>
            <person name="Streit W.R."/>
            <person name="Jaeger K.E."/>
            <person name="Daniel R."/>
        </authorList>
    </citation>
    <scope>NUCLEOTIDE SEQUENCE [LARGE SCALE GENOMIC DNA]</scope>
    <source>
        <strain evidence="3">PG1</strain>
    </source>
</reference>
<keyword evidence="3" id="KW-1185">Reference proteome</keyword>
<protein>
    <submittedName>
        <fullName evidence="2">Type VI secretion system lysozyme-like protein HsiF</fullName>
    </submittedName>
</protein>
<gene>
    <name evidence="2" type="primary">hsiF1</name>
    <name evidence="2" type="ORF">BGL_2c02850</name>
</gene>
<dbReference type="Proteomes" id="UP000031838">
    <property type="component" value="Chromosome 2"/>
</dbReference>
<dbReference type="Gene3D" id="3.10.450.40">
    <property type="match status" value="1"/>
</dbReference>
<dbReference type="KEGG" id="bpla:bpln_2g03270"/>
<proteinExistence type="predicted"/>
<dbReference type="PANTHER" id="PTHR38595:SF1">
    <property type="entry name" value="TYPE VI SECRETION SYSTEM COMPONENT TSSE1"/>
    <property type="match status" value="1"/>
</dbReference>
<feature type="domain" description="IraD/Gp25-like" evidence="1">
    <location>
        <begin position="39"/>
        <end position="142"/>
    </location>
</feature>
<dbReference type="Pfam" id="PF04965">
    <property type="entry name" value="GPW_gp25"/>
    <property type="match status" value="1"/>
</dbReference>
<evidence type="ECO:0000259" key="1">
    <source>
        <dbReference type="Pfam" id="PF04965"/>
    </source>
</evidence>
<dbReference type="NCBIfam" id="TIGR03357">
    <property type="entry name" value="VI_zyme"/>
    <property type="match status" value="1"/>
</dbReference>
<dbReference type="HOGENOM" id="CLU_102944_0_0_4"/>
<name>A0A0B6S820_BURPL</name>
<reference evidence="2 3" key="2">
    <citation type="journal article" date="2016" name="Appl. Microbiol. Biotechnol.">
        <title>Mutations improving production and secretion of extracellular lipase by Burkholderia glumae PG1.</title>
        <authorList>
            <person name="Knapp A."/>
            <person name="Voget S."/>
            <person name="Gao R."/>
            <person name="Zaburannyi N."/>
            <person name="Krysciak D."/>
            <person name="Breuer M."/>
            <person name="Hauer B."/>
            <person name="Streit W.R."/>
            <person name="Muller R."/>
            <person name="Daniel R."/>
            <person name="Jaeger K.E."/>
        </authorList>
    </citation>
    <scope>NUCLEOTIDE SEQUENCE [LARGE SCALE GENOMIC DNA]</scope>
    <source>
        <strain evidence="2 3">PG1</strain>
    </source>
</reference>
<dbReference type="AlphaFoldDB" id="A0A0B6S820"/>
<dbReference type="KEGG" id="bgp:BGL_2c02850"/>
<accession>A0A0B6S820</accession>
<evidence type="ECO:0000313" key="3">
    <source>
        <dbReference type="Proteomes" id="UP000031838"/>
    </source>
</evidence>
<dbReference type="InterPro" id="IPR017737">
    <property type="entry name" value="TssE1-like"/>
</dbReference>
<evidence type="ECO:0000313" key="2">
    <source>
        <dbReference type="EMBL" id="AJK48381.1"/>
    </source>
</evidence>
<dbReference type="InterPro" id="IPR053176">
    <property type="entry name" value="T6SS_TssE1-like"/>
</dbReference>
<dbReference type="SUPFAM" id="SSF160719">
    <property type="entry name" value="gpW/gp25-like"/>
    <property type="match status" value="1"/>
</dbReference>
<dbReference type="PANTHER" id="PTHR38595">
    <property type="entry name" value="CYTOPLASMIC PROTEIN-RELATED"/>
    <property type="match status" value="1"/>
</dbReference>